<dbReference type="Proteomes" id="UP000027385">
    <property type="component" value="Segment"/>
</dbReference>
<organism evidence="1 2">
    <name type="scientific">Listeria phage LMTA-94</name>
    <dbReference type="NCBI Taxonomy" id="1486419"/>
    <lineage>
        <taxon>Viruses</taxon>
        <taxon>Duplodnaviria</taxon>
        <taxon>Heunggongvirae</taxon>
        <taxon>Uroviricota</taxon>
        <taxon>Caudoviricetes</taxon>
        <taxon>Herelleviridae</taxon>
        <taxon>Jasinskavirinae</taxon>
        <taxon>Pecentumvirus</taxon>
        <taxon>Pecentumvirus LMSP25</taxon>
    </lineage>
</organism>
<dbReference type="RefSeq" id="YP_009793552.1">
    <property type="nucleotide sequence ID" value="NC_047872.1"/>
</dbReference>
<protein>
    <submittedName>
        <fullName evidence="1">Uncharacterized protein</fullName>
    </submittedName>
</protein>
<proteinExistence type="predicted"/>
<dbReference type="GeneID" id="54983797"/>
<accession>A0A068CF89</accession>
<name>A0A068CF89_9CAUD</name>
<sequence>MLVKERKLRTSKNSTLDFLKEGEFVRAFGDLWYRKDKKLYNVTLKEIFDIYLELDVSMLEATMLAFSTKEGFSPKKYTLEDLKEEYGANTIVDCTQPENREDFVVDNTKSLPLLWNTYRSYMPRTQAEFRYKKPVSKKVLKEIWGHVLDTGSLSEVRKKMILGTTASIRGLRNSVSSLGMKASGELVVTSAKMDFKTGVLLPLLSVQW</sequence>
<evidence type="ECO:0000313" key="2">
    <source>
        <dbReference type="Proteomes" id="UP000027385"/>
    </source>
</evidence>
<evidence type="ECO:0000313" key="1">
    <source>
        <dbReference type="EMBL" id="AID17141.1"/>
    </source>
</evidence>
<reference evidence="1 2" key="1">
    <citation type="submission" date="2014-03" db="EMBL/GenBank/DDBJ databases">
        <title>Genome sequencing of lytic Listeria phages.</title>
        <authorList>
            <person name="Woolston J."/>
            <person name="Rajanna C."/>
            <person name="Abuladze T."/>
            <person name="Li M."/>
            <person name="Anderson B."/>
            <person name="Sulakvelidze A."/>
        </authorList>
    </citation>
    <scope>NUCLEOTIDE SEQUENCE [LARGE SCALE GENOMIC DNA]</scope>
</reference>
<dbReference type="KEGG" id="vg:54983797"/>
<dbReference type="EMBL" id="KJ586795">
    <property type="protein sequence ID" value="AID17141.1"/>
    <property type="molecule type" value="Genomic_DNA"/>
</dbReference>